<dbReference type="Proteomes" id="UP001216390">
    <property type="component" value="Chromosome"/>
</dbReference>
<dbReference type="SUPFAM" id="SSF109604">
    <property type="entry name" value="HD-domain/PDEase-like"/>
    <property type="match status" value="1"/>
</dbReference>
<evidence type="ECO:0000256" key="1">
    <source>
        <dbReference type="SAM" id="MobiDB-lite"/>
    </source>
</evidence>
<evidence type="ECO:0000313" key="3">
    <source>
        <dbReference type="Proteomes" id="UP001216390"/>
    </source>
</evidence>
<gene>
    <name evidence="2" type="ORF">PO878_10425</name>
</gene>
<protein>
    <recommendedName>
        <fullName evidence="4">HD domain-containing protein</fullName>
    </recommendedName>
</protein>
<proteinExistence type="predicted"/>
<dbReference type="EMBL" id="CP116942">
    <property type="protein sequence ID" value="WCO69137.1"/>
    <property type="molecule type" value="Genomic_DNA"/>
</dbReference>
<reference evidence="2" key="1">
    <citation type="submission" date="2023-01" db="EMBL/GenBank/DDBJ databases">
        <title>The diversity of Class Acidimicrobiia in South China Sea sediment environments and the proposal of Iamia marina sp. nov., a novel species of the genus Iamia.</title>
        <authorList>
            <person name="He Y."/>
            <person name="Tian X."/>
        </authorList>
    </citation>
    <scope>NUCLEOTIDE SEQUENCE</scope>
    <source>
        <strain evidence="2">DSM 19957</strain>
    </source>
</reference>
<keyword evidence="3" id="KW-1185">Reference proteome</keyword>
<dbReference type="KEGG" id="ima:PO878_10425"/>
<feature type="region of interest" description="Disordered" evidence="1">
    <location>
        <begin position="150"/>
        <end position="171"/>
    </location>
</feature>
<dbReference type="Gene3D" id="1.10.3210.10">
    <property type="entry name" value="Hypothetical protein af1432"/>
    <property type="match status" value="1"/>
</dbReference>
<accession>A0AAE9YIF5</accession>
<evidence type="ECO:0008006" key="4">
    <source>
        <dbReference type="Google" id="ProtNLM"/>
    </source>
</evidence>
<dbReference type="AlphaFoldDB" id="A0AAE9YIF5"/>
<name>A0AAE9YIF5_9ACTN</name>
<evidence type="ECO:0000313" key="2">
    <source>
        <dbReference type="EMBL" id="WCO69137.1"/>
    </source>
</evidence>
<organism evidence="2 3">
    <name type="scientific">Iamia majanohamensis</name>
    <dbReference type="NCBI Taxonomy" id="467976"/>
    <lineage>
        <taxon>Bacteria</taxon>
        <taxon>Bacillati</taxon>
        <taxon>Actinomycetota</taxon>
        <taxon>Acidimicrobiia</taxon>
        <taxon>Acidimicrobiales</taxon>
        <taxon>Iamiaceae</taxon>
        <taxon>Iamia</taxon>
    </lineage>
</organism>
<dbReference type="RefSeq" id="WP_272738651.1">
    <property type="nucleotide sequence ID" value="NZ_CP116942.1"/>
</dbReference>
<sequence length="171" mass="18348">MSLGHLVRRLLGSLSRRRPGEDDQAWVAARLLVGEQELWARLGPADQRHLLAVARRVEADLGPAATRPVLAAALLHDVGKLASHLSTYGRVVATLSIKAAGRDTADAWTETQGFTRRVGLYAQHEALGADMLALAGSDPLTVALVREHAWDPSERTTPAAPADALRRADDA</sequence>